<dbReference type="Proteomes" id="UP000799438">
    <property type="component" value="Unassembled WGS sequence"/>
</dbReference>
<feature type="domain" description="Metallo-beta-lactamase" evidence="2">
    <location>
        <begin position="28"/>
        <end position="229"/>
    </location>
</feature>
<dbReference type="EMBL" id="ML995474">
    <property type="protein sequence ID" value="KAF2147045.1"/>
    <property type="molecule type" value="Genomic_DNA"/>
</dbReference>
<evidence type="ECO:0000313" key="4">
    <source>
        <dbReference type="Proteomes" id="UP000799438"/>
    </source>
</evidence>
<dbReference type="GO" id="GO:0016787">
    <property type="term" value="F:hydrolase activity"/>
    <property type="evidence" value="ECO:0007669"/>
    <property type="project" value="UniProtKB-KW"/>
</dbReference>
<gene>
    <name evidence="3" type="ORF">K452DRAFT_282029</name>
</gene>
<proteinExistence type="predicted"/>
<reference evidence="3" key="1">
    <citation type="journal article" date="2020" name="Stud. Mycol.">
        <title>101 Dothideomycetes genomes: a test case for predicting lifestyles and emergence of pathogens.</title>
        <authorList>
            <person name="Haridas S."/>
            <person name="Albert R."/>
            <person name="Binder M."/>
            <person name="Bloem J."/>
            <person name="Labutti K."/>
            <person name="Salamov A."/>
            <person name="Andreopoulos B."/>
            <person name="Baker S."/>
            <person name="Barry K."/>
            <person name="Bills G."/>
            <person name="Bluhm B."/>
            <person name="Cannon C."/>
            <person name="Castanera R."/>
            <person name="Culley D."/>
            <person name="Daum C."/>
            <person name="Ezra D."/>
            <person name="Gonzalez J."/>
            <person name="Henrissat B."/>
            <person name="Kuo A."/>
            <person name="Liang C."/>
            <person name="Lipzen A."/>
            <person name="Lutzoni F."/>
            <person name="Magnuson J."/>
            <person name="Mondo S."/>
            <person name="Nolan M."/>
            <person name="Ohm R."/>
            <person name="Pangilinan J."/>
            <person name="Park H.-J."/>
            <person name="Ramirez L."/>
            <person name="Alfaro M."/>
            <person name="Sun H."/>
            <person name="Tritt A."/>
            <person name="Yoshinaga Y."/>
            <person name="Zwiers L.-H."/>
            <person name="Turgeon B."/>
            <person name="Goodwin S."/>
            <person name="Spatafora J."/>
            <person name="Crous P."/>
            <person name="Grigoriev I."/>
        </authorList>
    </citation>
    <scope>NUCLEOTIDE SEQUENCE</scope>
    <source>
        <strain evidence="3">CBS 121167</strain>
    </source>
</reference>
<name>A0A6A6BUU2_9PEZI</name>
<dbReference type="PANTHER" id="PTHR43546:SF9">
    <property type="entry name" value="L-ASCORBATE-6-PHOSPHATE LACTONASE ULAG-RELATED"/>
    <property type="match status" value="1"/>
</dbReference>
<evidence type="ECO:0000259" key="2">
    <source>
        <dbReference type="Pfam" id="PF12706"/>
    </source>
</evidence>
<protein>
    <recommendedName>
        <fullName evidence="2">Metallo-beta-lactamase domain-containing protein</fullName>
    </recommendedName>
</protein>
<evidence type="ECO:0000313" key="3">
    <source>
        <dbReference type="EMBL" id="KAF2147045.1"/>
    </source>
</evidence>
<keyword evidence="1" id="KW-0378">Hydrolase</keyword>
<evidence type="ECO:0000256" key="1">
    <source>
        <dbReference type="ARBA" id="ARBA00022801"/>
    </source>
</evidence>
<dbReference type="RefSeq" id="XP_033402753.1">
    <property type="nucleotide sequence ID" value="XM_033539520.1"/>
</dbReference>
<organism evidence="3 4">
    <name type="scientific">Aplosporella prunicola CBS 121167</name>
    <dbReference type="NCBI Taxonomy" id="1176127"/>
    <lineage>
        <taxon>Eukaryota</taxon>
        <taxon>Fungi</taxon>
        <taxon>Dikarya</taxon>
        <taxon>Ascomycota</taxon>
        <taxon>Pezizomycotina</taxon>
        <taxon>Dothideomycetes</taxon>
        <taxon>Dothideomycetes incertae sedis</taxon>
        <taxon>Botryosphaeriales</taxon>
        <taxon>Aplosporellaceae</taxon>
        <taxon>Aplosporella</taxon>
    </lineage>
</organism>
<accession>A0A6A6BUU2</accession>
<dbReference type="OrthoDB" id="332863at2759"/>
<keyword evidence="4" id="KW-1185">Reference proteome</keyword>
<sequence>MAPPSFKSSVSITHIGTATAILSIDGINILTDPFFGREGATWGHGANTLHDAEKPALSLASLPPIDAVLLSHEDHPDNLDEVGRQLLDARTVLTTRAGAKNLAPRPGVQGLAAWEAVTLNLGGKAFKVTATPCTHVPGGEVVGFVLESASFGTSPEGLPNALWFSGDTVYIEELKELRTKWHVVAAILNLGCAHAVLEDGTSLQITMGGKEGAKLVREIGADLLVPMHYESWGHFTQFGKDLVRVFEEEGVADRVCWLEYGKPKNVF</sequence>
<dbReference type="AlphaFoldDB" id="A0A6A6BUU2"/>
<dbReference type="Gene3D" id="3.60.15.10">
    <property type="entry name" value="Ribonuclease Z/Hydroxyacylglutathione hydrolase-like"/>
    <property type="match status" value="1"/>
</dbReference>
<dbReference type="GeneID" id="54297016"/>
<dbReference type="SUPFAM" id="SSF56281">
    <property type="entry name" value="Metallo-hydrolase/oxidoreductase"/>
    <property type="match status" value="1"/>
</dbReference>
<dbReference type="Pfam" id="PF12706">
    <property type="entry name" value="Lactamase_B_2"/>
    <property type="match status" value="1"/>
</dbReference>
<dbReference type="PANTHER" id="PTHR43546">
    <property type="entry name" value="UPF0173 METAL-DEPENDENT HYDROLASE MJ1163-RELATED"/>
    <property type="match status" value="1"/>
</dbReference>
<dbReference type="InterPro" id="IPR050114">
    <property type="entry name" value="UPF0173_UPF0282_UlaG_hydrolase"/>
</dbReference>
<dbReference type="InterPro" id="IPR036866">
    <property type="entry name" value="RibonucZ/Hydroxyglut_hydro"/>
</dbReference>
<dbReference type="InterPro" id="IPR001279">
    <property type="entry name" value="Metallo-B-lactamas"/>
</dbReference>